<comment type="catalytic activity">
    <reaction evidence="8">
        <text>O-phospho-L-threonyl-[protein] + H2O = L-threonyl-[protein] + phosphate</text>
        <dbReference type="Rhea" id="RHEA:47004"/>
        <dbReference type="Rhea" id="RHEA-COMP:11060"/>
        <dbReference type="Rhea" id="RHEA-COMP:11605"/>
        <dbReference type="ChEBI" id="CHEBI:15377"/>
        <dbReference type="ChEBI" id="CHEBI:30013"/>
        <dbReference type="ChEBI" id="CHEBI:43474"/>
        <dbReference type="ChEBI" id="CHEBI:61977"/>
        <dbReference type="EC" id="3.1.3.16"/>
    </reaction>
</comment>
<keyword evidence="4" id="KW-0378">Hydrolase</keyword>
<name>A0A0M3JLF6_ANISI</name>
<evidence type="ECO:0000256" key="6">
    <source>
        <dbReference type="ARBA" id="ARBA00023211"/>
    </source>
</evidence>
<evidence type="ECO:0000256" key="3">
    <source>
        <dbReference type="ARBA" id="ARBA00022723"/>
    </source>
</evidence>
<comment type="cofactor">
    <cofactor evidence="1">
        <name>Mn(2+)</name>
        <dbReference type="ChEBI" id="CHEBI:29035"/>
    </cofactor>
</comment>
<dbReference type="InterPro" id="IPR006186">
    <property type="entry name" value="Ser/Thr-sp_prot-phosphatase"/>
</dbReference>
<organism evidence="12">
    <name type="scientific">Anisakis simplex</name>
    <name type="common">Herring worm</name>
    <dbReference type="NCBI Taxonomy" id="6269"/>
    <lineage>
        <taxon>Eukaryota</taxon>
        <taxon>Metazoa</taxon>
        <taxon>Ecdysozoa</taxon>
        <taxon>Nematoda</taxon>
        <taxon>Chromadorea</taxon>
        <taxon>Rhabditida</taxon>
        <taxon>Spirurina</taxon>
        <taxon>Ascaridomorpha</taxon>
        <taxon>Ascaridoidea</taxon>
        <taxon>Anisakidae</taxon>
        <taxon>Anisakis</taxon>
        <taxon>Anisakis simplex complex</taxon>
    </lineage>
</organism>
<reference evidence="12" key="1">
    <citation type="submission" date="2017-02" db="UniProtKB">
        <authorList>
            <consortium name="WormBaseParasite"/>
        </authorList>
    </citation>
    <scope>IDENTIFICATION</scope>
</reference>
<dbReference type="InterPro" id="IPR029052">
    <property type="entry name" value="Metallo-depent_PP-like"/>
</dbReference>
<reference evidence="10 11" key="2">
    <citation type="submission" date="2018-11" db="EMBL/GenBank/DDBJ databases">
        <authorList>
            <consortium name="Pathogen Informatics"/>
        </authorList>
    </citation>
    <scope>NUCLEOTIDE SEQUENCE [LARGE SCALE GENOMIC DNA]</scope>
</reference>
<dbReference type="EMBL" id="UYRR01021772">
    <property type="protein sequence ID" value="VDK31149.1"/>
    <property type="molecule type" value="Genomic_DNA"/>
</dbReference>
<dbReference type="WBParaSite" id="ASIM_0000848701-mRNA-1">
    <property type="protein sequence ID" value="ASIM_0000848701-mRNA-1"/>
    <property type="gene ID" value="ASIM_0000848701"/>
</dbReference>
<evidence type="ECO:0000313" key="12">
    <source>
        <dbReference type="WBParaSite" id="ASIM_0000848701-mRNA-1"/>
    </source>
</evidence>
<dbReference type="EC" id="3.1.3.16" evidence="2"/>
<keyword evidence="5" id="KW-0904">Protein phosphatase</keyword>
<keyword evidence="6" id="KW-0464">Manganese</keyword>
<keyword evidence="3" id="KW-0479">Metal-binding</keyword>
<evidence type="ECO:0000313" key="10">
    <source>
        <dbReference type="EMBL" id="VDK31149.1"/>
    </source>
</evidence>
<dbReference type="PANTHER" id="PTHR11668">
    <property type="entry name" value="SERINE/THREONINE PROTEIN PHOSPHATASE"/>
    <property type="match status" value="1"/>
</dbReference>
<dbReference type="Pfam" id="PF00149">
    <property type="entry name" value="Metallophos"/>
    <property type="match status" value="1"/>
</dbReference>
<dbReference type="SUPFAM" id="SSF56300">
    <property type="entry name" value="Metallo-dependent phosphatases"/>
    <property type="match status" value="1"/>
</dbReference>
<dbReference type="SMART" id="SM00156">
    <property type="entry name" value="PP2Ac"/>
    <property type="match status" value="1"/>
</dbReference>
<accession>A0A0M3JLF6</accession>
<gene>
    <name evidence="10" type="ORF">ASIM_LOCUS8239</name>
</gene>
<comment type="catalytic activity">
    <reaction evidence="7">
        <text>O-phospho-L-seryl-[protein] + H2O = L-seryl-[protein] + phosphate</text>
        <dbReference type="Rhea" id="RHEA:20629"/>
        <dbReference type="Rhea" id="RHEA-COMP:9863"/>
        <dbReference type="Rhea" id="RHEA-COMP:11604"/>
        <dbReference type="ChEBI" id="CHEBI:15377"/>
        <dbReference type="ChEBI" id="CHEBI:29999"/>
        <dbReference type="ChEBI" id="CHEBI:43474"/>
        <dbReference type="ChEBI" id="CHEBI:83421"/>
        <dbReference type="EC" id="3.1.3.16"/>
    </reaction>
</comment>
<evidence type="ECO:0000256" key="7">
    <source>
        <dbReference type="ARBA" id="ARBA00047761"/>
    </source>
</evidence>
<dbReference type="PANTHER" id="PTHR11668:SF300">
    <property type="entry name" value="SERINE_THREONINE-PROTEIN PHOSPHATASE"/>
    <property type="match status" value="1"/>
</dbReference>
<dbReference type="GO" id="GO:0005634">
    <property type="term" value="C:nucleus"/>
    <property type="evidence" value="ECO:0007669"/>
    <property type="project" value="TreeGrafter"/>
</dbReference>
<dbReference type="Proteomes" id="UP000267096">
    <property type="component" value="Unassembled WGS sequence"/>
</dbReference>
<evidence type="ECO:0000256" key="1">
    <source>
        <dbReference type="ARBA" id="ARBA00001936"/>
    </source>
</evidence>
<evidence type="ECO:0000259" key="9">
    <source>
        <dbReference type="SMART" id="SM00156"/>
    </source>
</evidence>
<evidence type="ECO:0000313" key="11">
    <source>
        <dbReference type="Proteomes" id="UP000267096"/>
    </source>
</evidence>
<dbReference type="InterPro" id="IPR050341">
    <property type="entry name" value="PP1_catalytic_subunit"/>
</dbReference>
<dbReference type="Gene3D" id="3.60.21.10">
    <property type="match status" value="1"/>
</dbReference>
<feature type="domain" description="Serine/threonine specific protein phosphatases" evidence="9">
    <location>
        <begin position="1"/>
        <end position="128"/>
    </location>
</feature>
<sequence length="130" mass="14915">VYGFYDECARRYSKRLWQIFQTVFNCLPLCARISSRIFCMHGGISQQISTWTAMKKIRRPLEIPDYGVLCDLLWADPDSTVKGYEESPRGVSNVFGEDVLTEFCRKMGIDMVVRAHQVSDISSFSLAMTK</sequence>
<dbReference type="GO" id="GO:0005737">
    <property type="term" value="C:cytoplasm"/>
    <property type="evidence" value="ECO:0007669"/>
    <property type="project" value="TreeGrafter"/>
</dbReference>
<dbReference type="InterPro" id="IPR004843">
    <property type="entry name" value="Calcineurin-like_PHP"/>
</dbReference>
<evidence type="ECO:0000256" key="2">
    <source>
        <dbReference type="ARBA" id="ARBA00013081"/>
    </source>
</evidence>
<dbReference type="PRINTS" id="PR00114">
    <property type="entry name" value="STPHPHTASE"/>
</dbReference>
<evidence type="ECO:0000256" key="8">
    <source>
        <dbReference type="ARBA" id="ARBA00048336"/>
    </source>
</evidence>
<proteinExistence type="predicted"/>
<protein>
    <recommendedName>
        <fullName evidence="2">protein-serine/threonine phosphatase</fullName>
        <ecNumber evidence="2">3.1.3.16</ecNumber>
    </recommendedName>
</protein>
<evidence type="ECO:0000256" key="5">
    <source>
        <dbReference type="ARBA" id="ARBA00022912"/>
    </source>
</evidence>
<dbReference type="AlphaFoldDB" id="A0A0M3JLF6"/>
<dbReference type="OrthoDB" id="5830152at2759"/>
<dbReference type="GO" id="GO:0004722">
    <property type="term" value="F:protein serine/threonine phosphatase activity"/>
    <property type="evidence" value="ECO:0007669"/>
    <property type="project" value="UniProtKB-EC"/>
</dbReference>
<evidence type="ECO:0000256" key="4">
    <source>
        <dbReference type="ARBA" id="ARBA00022801"/>
    </source>
</evidence>
<dbReference type="GO" id="GO:0046872">
    <property type="term" value="F:metal ion binding"/>
    <property type="evidence" value="ECO:0007669"/>
    <property type="project" value="UniProtKB-KW"/>
</dbReference>
<keyword evidence="11" id="KW-1185">Reference proteome</keyword>